<dbReference type="PANTHER" id="PTHR34676:SF8">
    <property type="entry name" value="TRANSMEMBRANE PROTEIN"/>
    <property type="match status" value="1"/>
</dbReference>
<name>A0A5B6WSB8_9ROSI</name>
<dbReference type="Proteomes" id="UP000325315">
    <property type="component" value="Unassembled WGS sequence"/>
</dbReference>
<organism evidence="1 2">
    <name type="scientific">Gossypium australe</name>
    <dbReference type="NCBI Taxonomy" id="47621"/>
    <lineage>
        <taxon>Eukaryota</taxon>
        <taxon>Viridiplantae</taxon>
        <taxon>Streptophyta</taxon>
        <taxon>Embryophyta</taxon>
        <taxon>Tracheophyta</taxon>
        <taxon>Spermatophyta</taxon>
        <taxon>Magnoliopsida</taxon>
        <taxon>eudicotyledons</taxon>
        <taxon>Gunneridae</taxon>
        <taxon>Pentapetalae</taxon>
        <taxon>rosids</taxon>
        <taxon>malvids</taxon>
        <taxon>Malvales</taxon>
        <taxon>Malvaceae</taxon>
        <taxon>Malvoideae</taxon>
        <taxon>Gossypium</taxon>
    </lineage>
</organism>
<dbReference type="PANTHER" id="PTHR34676">
    <property type="entry name" value="DUF4219 DOMAIN-CONTAINING PROTEIN-RELATED"/>
    <property type="match status" value="1"/>
</dbReference>
<dbReference type="Pfam" id="PF14223">
    <property type="entry name" value="Retrotran_gag_2"/>
    <property type="match status" value="1"/>
</dbReference>
<gene>
    <name evidence="1" type="ORF">EPI10_006120</name>
</gene>
<evidence type="ECO:0000313" key="2">
    <source>
        <dbReference type="Proteomes" id="UP000325315"/>
    </source>
</evidence>
<dbReference type="OrthoDB" id="1738629at2759"/>
<comment type="caution">
    <text evidence="1">The sequence shown here is derived from an EMBL/GenBank/DDBJ whole genome shotgun (WGS) entry which is preliminary data.</text>
</comment>
<sequence>MGILTFNYETFMMKPNEDIKDMSDKFTIIINKLKSYGKTYPNEELVKKMLKSLPISWDAKVTTIEEANNLETLSLDKLNEENSERRNDSRLNLPRRRTPSYAMNARSRDTSSLIIFNERKEGQADKNSRLLLLLRVVKIHMTMKIKK</sequence>
<protein>
    <submittedName>
        <fullName evidence="1">UBN2 domain-containing protein</fullName>
    </submittedName>
</protein>
<dbReference type="EMBL" id="SMMG02000002">
    <property type="protein sequence ID" value="KAA3484004.1"/>
    <property type="molecule type" value="Genomic_DNA"/>
</dbReference>
<accession>A0A5B6WSB8</accession>
<evidence type="ECO:0000313" key="1">
    <source>
        <dbReference type="EMBL" id="KAA3484004.1"/>
    </source>
</evidence>
<proteinExistence type="predicted"/>
<keyword evidence="2" id="KW-1185">Reference proteome</keyword>
<dbReference type="AlphaFoldDB" id="A0A5B6WSB8"/>
<reference evidence="2" key="1">
    <citation type="journal article" date="2019" name="Plant Biotechnol. J.">
        <title>Genome sequencing of the Australian wild diploid species Gossypium australe highlights disease resistance and delayed gland morphogenesis.</title>
        <authorList>
            <person name="Cai Y."/>
            <person name="Cai X."/>
            <person name="Wang Q."/>
            <person name="Wang P."/>
            <person name="Zhang Y."/>
            <person name="Cai C."/>
            <person name="Xu Y."/>
            <person name="Wang K."/>
            <person name="Zhou Z."/>
            <person name="Wang C."/>
            <person name="Geng S."/>
            <person name="Li B."/>
            <person name="Dong Q."/>
            <person name="Hou Y."/>
            <person name="Wang H."/>
            <person name="Ai P."/>
            <person name="Liu Z."/>
            <person name="Yi F."/>
            <person name="Sun M."/>
            <person name="An G."/>
            <person name="Cheng J."/>
            <person name="Zhang Y."/>
            <person name="Shi Q."/>
            <person name="Xie Y."/>
            <person name="Shi X."/>
            <person name="Chang Y."/>
            <person name="Huang F."/>
            <person name="Chen Y."/>
            <person name="Hong S."/>
            <person name="Mi L."/>
            <person name="Sun Q."/>
            <person name="Zhang L."/>
            <person name="Zhou B."/>
            <person name="Peng R."/>
            <person name="Zhang X."/>
            <person name="Liu F."/>
        </authorList>
    </citation>
    <scope>NUCLEOTIDE SEQUENCE [LARGE SCALE GENOMIC DNA]</scope>
    <source>
        <strain evidence="2">cv. PA1801</strain>
    </source>
</reference>